<dbReference type="InterPro" id="IPR015421">
    <property type="entry name" value="PyrdxlP-dep_Trfase_major"/>
</dbReference>
<dbReference type="SUPFAM" id="SSF53383">
    <property type="entry name" value="PLP-dependent transferases"/>
    <property type="match status" value="1"/>
</dbReference>
<dbReference type="Proteomes" id="UP000001572">
    <property type="component" value="Chromosome"/>
</dbReference>
<dbReference type="EMBL" id="CP000724">
    <property type="protein sequence ID" value="ABR48690.1"/>
    <property type="molecule type" value="Genomic_DNA"/>
</dbReference>
<organism evidence="1 2">
    <name type="scientific">Alkaliphilus metalliredigens (strain QYMF)</name>
    <dbReference type="NCBI Taxonomy" id="293826"/>
    <lineage>
        <taxon>Bacteria</taxon>
        <taxon>Bacillati</taxon>
        <taxon>Bacillota</taxon>
        <taxon>Clostridia</taxon>
        <taxon>Peptostreptococcales</taxon>
        <taxon>Natronincolaceae</taxon>
        <taxon>Alkaliphilus</taxon>
    </lineage>
</organism>
<dbReference type="OrthoDB" id="9764766at2"/>
<dbReference type="eggNOG" id="COG4100">
    <property type="taxonomic scope" value="Bacteria"/>
</dbReference>
<keyword evidence="2" id="KW-1185">Reference proteome</keyword>
<dbReference type="PANTHER" id="PTHR46658">
    <property type="entry name" value="CYS OR MET METABOLISM PYRIDOXAL-PHOSPHATE-DEPENDENT ENZYME"/>
    <property type="match status" value="1"/>
</dbReference>
<dbReference type="InterPro" id="IPR015424">
    <property type="entry name" value="PyrdxlP-dep_Trfase"/>
</dbReference>
<dbReference type="Gene3D" id="3.40.640.10">
    <property type="entry name" value="Type I PLP-dependent aspartate aminotransferase-like (Major domain)"/>
    <property type="match status" value="1"/>
</dbReference>
<dbReference type="KEGG" id="amt:Amet_2537"/>
<dbReference type="Gene3D" id="3.90.1150.60">
    <property type="entry name" value="Methioning gamme-lyase, C-terminal domain"/>
    <property type="match status" value="1"/>
</dbReference>
<dbReference type="PANTHER" id="PTHR46658:SF1">
    <property type="entry name" value="CYS OR MET METABOLISM PYRIDOXAL-PHOSPHATE-DEPENDENT ENZYME"/>
    <property type="match status" value="1"/>
</dbReference>
<dbReference type="Pfam" id="PF06838">
    <property type="entry name" value="Met_gamma_lyase"/>
    <property type="match status" value="1"/>
</dbReference>
<evidence type="ECO:0000313" key="1">
    <source>
        <dbReference type="EMBL" id="ABR48690.1"/>
    </source>
</evidence>
<dbReference type="HOGENOM" id="CLU_037803_3_0_9"/>
<reference evidence="2" key="1">
    <citation type="journal article" date="2016" name="Genome Announc.">
        <title>Complete genome sequence of Alkaliphilus metalliredigens strain QYMF, an alkaliphilic and metal-reducing bacterium isolated from borax-contaminated leachate ponds.</title>
        <authorList>
            <person name="Hwang C."/>
            <person name="Copeland A."/>
            <person name="Lucas S."/>
            <person name="Lapidus A."/>
            <person name="Barry K."/>
            <person name="Detter J.C."/>
            <person name="Glavina Del Rio T."/>
            <person name="Hammon N."/>
            <person name="Israni S."/>
            <person name="Dalin E."/>
            <person name="Tice H."/>
            <person name="Pitluck S."/>
            <person name="Chertkov O."/>
            <person name="Brettin T."/>
            <person name="Bruce D."/>
            <person name="Han C."/>
            <person name="Schmutz J."/>
            <person name="Larimer F."/>
            <person name="Land M.L."/>
            <person name="Hauser L."/>
            <person name="Kyrpides N."/>
            <person name="Mikhailova N."/>
            <person name="Ye Q."/>
            <person name="Zhou J."/>
            <person name="Richardson P."/>
            <person name="Fields M.W."/>
        </authorList>
    </citation>
    <scope>NUCLEOTIDE SEQUENCE [LARGE SCALE GENOMIC DNA]</scope>
    <source>
        <strain evidence="2">QYMF</strain>
    </source>
</reference>
<sequence>MMDSANHLLGTLFNISAGLLDKATRVEETLGDVFSQIDQVNQSNQYKVLKAMQECRLSDQHFNWTTGYGYNDIGREKVEAIYSMVFKAEDSIVRPTIANGTHALSLCLTGLLNPGDEMISVTGKPYDTLDELIGIRGNYKGSLINIGVKYKQVDFREGQVDFDAIDKSISKKTKLIYIQRSTGYGFRDAISISTIAEIVKLIKGRRSDIICMVDNCYGEFLETEEPTGVGVDILAGSLIKNPGGGIALGGGYIVGKKTLIEEVSYKLTSPGIGKECGLTFGQSRTMLQGLFLAPQIVSAAIKGAVFCSKLFEAEGYEVKPKYNDPRSDIIQSIKLGSELKVIAFCKGVQSAAPVDSFVTPEPWAMPGYDSSVIMAAGAFIQGSSIELSADAPIKPPYIVYFQGGLTYEHAKLGALKALQTIYDLNE</sequence>
<dbReference type="InterPro" id="IPR009651">
    <property type="entry name" value="Met_g_lyase_put"/>
</dbReference>
<dbReference type="RefSeq" id="WP_012063664.1">
    <property type="nucleotide sequence ID" value="NC_009633.1"/>
</dbReference>
<protein>
    <submittedName>
        <fullName evidence="1">Aluminium resistance family protein</fullName>
    </submittedName>
</protein>
<proteinExistence type="predicted"/>
<dbReference type="AlphaFoldDB" id="A6TR72"/>
<name>A6TR72_ALKMQ</name>
<evidence type="ECO:0000313" key="2">
    <source>
        <dbReference type="Proteomes" id="UP000001572"/>
    </source>
</evidence>
<gene>
    <name evidence="1" type="ordered locus">Amet_2537</name>
</gene>
<accession>A6TR72</accession>
<dbReference type="STRING" id="293826.Amet_2537"/>